<organism evidence="1 2">
    <name type="scientific">Streptomyces griseoaurantiacus</name>
    <dbReference type="NCBI Taxonomy" id="68213"/>
    <lineage>
        <taxon>Bacteria</taxon>
        <taxon>Bacillati</taxon>
        <taxon>Actinomycetota</taxon>
        <taxon>Actinomycetes</taxon>
        <taxon>Kitasatosporales</taxon>
        <taxon>Streptomycetaceae</taxon>
        <taxon>Streptomyces</taxon>
        <taxon>Streptomyces aurantiacus group</taxon>
    </lineage>
</organism>
<evidence type="ECO:0000313" key="2">
    <source>
        <dbReference type="Proteomes" id="UP000198614"/>
    </source>
</evidence>
<proteinExistence type="predicted"/>
<name>A0A1G7C2A4_9ACTN</name>
<dbReference type="Gene3D" id="3.10.28.20">
    <property type="entry name" value="Acetamidase/Formamidase-like domains"/>
    <property type="match status" value="1"/>
</dbReference>
<evidence type="ECO:0000313" key="1">
    <source>
        <dbReference type="EMBL" id="SDE32806.1"/>
    </source>
</evidence>
<dbReference type="Proteomes" id="UP000198614">
    <property type="component" value="Unassembled WGS sequence"/>
</dbReference>
<reference evidence="1 2" key="1">
    <citation type="submission" date="2016-10" db="EMBL/GenBank/DDBJ databases">
        <authorList>
            <person name="de Groot N.N."/>
        </authorList>
    </citation>
    <scope>NUCLEOTIDE SEQUENCE [LARGE SCALE GENOMIC DNA]</scope>
    <source>
        <strain evidence="1 2">CGMCC 4.1859</strain>
    </source>
</reference>
<dbReference type="EMBL" id="FNAX01000001">
    <property type="protein sequence ID" value="SDE32806.1"/>
    <property type="molecule type" value="Genomic_DNA"/>
</dbReference>
<gene>
    <name evidence="1" type="ORF">SAMN05216260_101325</name>
</gene>
<dbReference type="AlphaFoldDB" id="A0A1G7C2A4"/>
<sequence length="61" mass="6423">MLSWMSLLFGTDRGRALALAGGVVDLRVDQVASAHYGVRTVLPHGALRTPRPDNAVPATAP</sequence>
<protein>
    <submittedName>
        <fullName evidence="1">Uncharacterized protein</fullName>
    </submittedName>
</protein>
<accession>A0A1G7C2A4</accession>